<proteinExistence type="predicted"/>
<sequence>MDQYWHVRSPVDTNLYKSIDITLNGSILARSKSRQCKFIDITLNRQILARSKSCQCKLPQISRHHFEWTNICTFKVSSMQTSITLLTSL</sequence>
<accession>A0A6C0CBU1</accession>
<reference evidence="1" key="1">
    <citation type="journal article" date="2020" name="Nature">
        <title>Giant virus diversity and host interactions through global metagenomics.</title>
        <authorList>
            <person name="Schulz F."/>
            <person name="Roux S."/>
            <person name="Paez-Espino D."/>
            <person name="Jungbluth S."/>
            <person name="Walsh D.A."/>
            <person name="Denef V.J."/>
            <person name="McMahon K.D."/>
            <person name="Konstantinidis K.T."/>
            <person name="Eloe-Fadrosh E.A."/>
            <person name="Kyrpides N.C."/>
            <person name="Woyke T."/>
        </authorList>
    </citation>
    <scope>NUCLEOTIDE SEQUENCE</scope>
    <source>
        <strain evidence="1">GVMAG-M-3300020192-26</strain>
    </source>
</reference>
<evidence type="ECO:0000313" key="1">
    <source>
        <dbReference type="EMBL" id="QHT01290.1"/>
    </source>
</evidence>
<organism evidence="1">
    <name type="scientific">viral metagenome</name>
    <dbReference type="NCBI Taxonomy" id="1070528"/>
    <lineage>
        <taxon>unclassified sequences</taxon>
        <taxon>metagenomes</taxon>
        <taxon>organismal metagenomes</taxon>
    </lineage>
</organism>
<name>A0A6C0CBU1_9ZZZZ</name>
<dbReference type="AlphaFoldDB" id="A0A6C0CBU1"/>
<protein>
    <submittedName>
        <fullName evidence="1">Uncharacterized protein</fullName>
    </submittedName>
</protein>
<dbReference type="EMBL" id="MN739368">
    <property type="protein sequence ID" value="QHT01290.1"/>
    <property type="molecule type" value="Genomic_DNA"/>
</dbReference>